<feature type="transmembrane region" description="Helical" evidence="1">
    <location>
        <begin position="193"/>
        <end position="221"/>
    </location>
</feature>
<accession>A0A9P4UD03</accession>
<sequence length="249" mass="28953">DIIVTEDSGLHLLWYCDKIYIKPMPKYLLSYPFWQDCLRNLHQALGTMQTHRKPCASAPGFVRSYVFPIRHESDFRIATNKDSGLLPTSMTWCQWSKFREQIMRINDDDDDDDVSGRYQYGEIRLSRLNLYCKVLLRKLHYHRTHGQYGDYFANLYPSLLFMFALLSIILASMQLSATVKVEEEGAWDQLLAIYRIFGIVMVAISLLLSVGMSLLLVVKVVKEWVFALKMRSRLGSSEKKRQNHGTLEV</sequence>
<evidence type="ECO:0000313" key="3">
    <source>
        <dbReference type="Proteomes" id="UP000799764"/>
    </source>
</evidence>
<evidence type="ECO:0000313" key="2">
    <source>
        <dbReference type="EMBL" id="KAF2447304.1"/>
    </source>
</evidence>
<feature type="transmembrane region" description="Helical" evidence="1">
    <location>
        <begin position="151"/>
        <end position="173"/>
    </location>
</feature>
<gene>
    <name evidence="2" type="ORF">P171DRAFT_355891</name>
</gene>
<dbReference type="InterPro" id="IPR046536">
    <property type="entry name" value="DUF6601"/>
</dbReference>
<evidence type="ECO:0000256" key="1">
    <source>
        <dbReference type="SAM" id="Phobius"/>
    </source>
</evidence>
<dbReference type="Pfam" id="PF20246">
    <property type="entry name" value="DUF6601"/>
    <property type="match status" value="1"/>
</dbReference>
<organism evidence="2 3">
    <name type="scientific">Karstenula rhodostoma CBS 690.94</name>
    <dbReference type="NCBI Taxonomy" id="1392251"/>
    <lineage>
        <taxon>Eukaryota</taxon>
        <taxon>Fungi</taxon>
        <taxon>Dikarya</taxon>
        <taxon>Ascomycota</taxon>
        <taxon>Pezizomycotina</taxon>
        <taxon>Dothideomycetes</taxon>
        <taxon>Pleosporomycetidae</taxon>
        <taxon>Pleosporales</taxon>
        <taxon>Massarineae</taxon>
        <taxon>Didymosphaeriaceae</taxon>
        <taxon>Karstenula</taxon>
    </lineage>
</organism>
<keyword evidence="1" id="KW-0472">Membrane</keyword>
<dbReference type="PANTHER" id="PTHR34414">
    <property type="entry name" value="HET DOMAIN-CONTAINING PROTEIN-RELATED"/>
    <property type="match status" value="1"/>
</dbReference>
<feature type="non-terminal residue" evidence="2">
    <location>
        <position position="1"/>
    </location>
</feature>
<name>A0A9P4UD03_9PLEO</name>
<protein>
    <submittedName>
        <fullName evidence="2">Uncharacterized protein</fullName>
    </submittedName>
</protein>
<keyword evidence="1" id="KW-1133">Transmembrane helix</keyword>
<keyword evidence="1" id="KW-0812">Transmembrane</keyword>
<dbReference type="OrthoDB" id="5086500at2759"/>
<proteinExistence type="predicted"/>
<dbReference type="Proteomes" id="UP000799764">
    <property type="component" value="Unassembled WGS sequence"/>
</dbReference>
<keyword evidence="3" id="KW-1185">Reference proteome</keyword>
<reference evidence="2" key="1">
    <citation type="journal article" date="2020" name="Stud. Mycol.">
        <title>101 Dothideomycetes genomes: a test case for predicting lifestyles and emergence of pathogens.</title>
        <authorList>
            <person name="Haridas S."/>
            <person name="Albert R."/>
            <person name="Binder M."/>
            <person name="Bloem J."/>
            <person name="Labutti K."/>
            <person name="Salamov A."/>
            <person name="Andreopoulos B."/>
            <person name="Baker S."/>
            <person name="Barry K."/>
            <person name="Bills G."/>
            <person name="Bluhm B."/>
            <person name="Cannon C."/>
            <person name="Castanera R."/>
            <person name="Culley D."/>
            <person name="Daum C."/>
            <person name="Ezra D."/>
            <person name="Gonzalez J."/>
            <person name="Henrissat B."/>
            <person name="Kuo A."/>
            <person name="Liang C."/>
            <person name="Lipzen A."/>
            <person name="Lutzoni F."/>
            <person name="Magnuson J."/>
            <person name="Mondo S."/>
            <person name="Nolan M."/>
            <person name="Ohm R."/>
            <person name="Pangilinan J."/>
            <person name="Park H.-J."/>
            <person name="Ramirez L."/>
            <person name="Alfaro M."/>
            <person name="Sun H."/>
            <person name="Tritt A."/>
            <person name="Yoshinaga Y."/>
            <person name="Zwiers L.-H."/>
            <person name="Turgeon B."/>
            <person name="Goodwin S."/>
            <person name="Spatafora J."/>
            <person name="Crous P."/>
            <person name="Grigoriev I."/>
        </authorList>
    </citation>
    <scope>NUCLEOTIDE SEQUENCE</scope>
    <source>
        <strain evidence="2">CBS 690.94</strain>
    </source>
</reference>
<dbReference type="EMBL" id="MU001497">
    <property type="protein sequence ID" value="KAF2447304.1"/>
    <property type="molecule type" value="Genomic_DNA"/>
</dbReference>
<comment type="caution">
    <text evidence="2">The sequence shown here is derived from an EMBL/GenBank/DDBJ whole genome shotgun (WGS) entry which is preliminary data.</text>
</comment>
<dbReference type="PANTHER" id="PTHR34414:SF1">
    <property type="entry name" value="SUBTILISIN-LIKE SERINE PROTEASE"/>
    <property type="match status" value="1"/>
</dbReference>
<dbReference type="AlphaFoldDB" id="A0A9P4UD03"/>